<organism evidence="1 2">
    <name type="scientific">Enterococcus villorum</name>
    <dbReference type="NCBI Taxonomy" id="112904"/>
    <lineage>
        <taxon>Bacteria</taxon>
        <taxon>Bacillati</taxon>
        <taxon>Bacillota</taxon>
        <taxon>Bacilli</taxon>
        <taxon>Lactobacillales</taxon>
        <taxon>Enterococcaceae</taxon>
        <taxon>Enterococcus</taxon>
    </lineage>
</organism>
<reference evidence="1 2" key="1">
    <citation type="journal article" date="2017" name="BMC Microbiol.">
        <title>Comparative genomics of Enterococcus spp. isolated from bovine feces.</title>
        <authorList>
            <person name="Beukers A.G."/>
            <person name="Zaheer R."/>
            <person name="Goji N."/>
            <person name="Amoako K.K."/>
            <person name="Chaves A.V."/>
            <person name="Ward M.P."/>
            <person name="McAllister T.A."/>
        </authorList>
    </citation>
    <scope>NUCLEOTIDE SEQUENCE [LARGE SCALE GENOMIC DNA]</scope>
    <source>
        <strain evidence="1 2">F1129D 143</strain>
    </source>
</reference>
<dbReference type="EMBL" id="MJEA01000002">
    <property type="protein sequence ID" value="OQO71063.1"/>
    <property type="molecule type" value="Genomic_DNA"/>
</dbReference>
<dbReference type="STRING" id="112904.BH747_03420"/>
<comment type="caution">
    <text evidence="1">The sequence shown here is derived from an EMBL/GenBank/DDBJ whole genome shotgun (WGS) entry which is preliminary data.</text>
</comment>
<gene>
    <name evidence="1" type="ORF">BH747_03420</name>
</gene>
<dbReference type="AlphaFoldDB" id="A0A1V8YEN3"/>
<evidence type="ECO:0000313" key="1">
    <source>
        <dbReference type="EMBL" id="OQO71063.1"/>
    </source>
</evidence>
<dbReference type="Proteomes" id="UP000192477">
    <property type="component" value="Unassembled WGS sequence"/>
</dbReference>
<accession>A0A1V8YEN3</accession>
<dbReference type="RefSeq" id="WP_081182551.1">
    <property type="nucleotide sequence ID" value="NZ_MJEA01000002.1"/>
</dbReference>
<name>A0A1V8YEN3_9ENTE</name>
<evidence type="ECO:0000313" key="2">
    <source>
        <dbReference type="Proteomes" id="UP000192477"/>
    </source>
</evidence>
<protein>
    <submittedName>
        <fullName evidence="1">Uncharacterized protein</fullName>
    </submittedName>
</protein>
<proteinExistence type="predicted"/>
<sequence length="79" mass="9167">MDLSTTGDQTYLVYVPRFKEPHKSFHLGYKAVGTFVGKTANKFEVQVYDSQNSSISSTVQELRFYGHFLLDYFFIRITT</sequence>